<feature type="signal peptide" evidence="9">
    <location>
        <begin position="1"/>
        <end position="20"/>
    </location>
</feature>
<dbReference type="Gene3D" id="1.10.510.10">
    <property type="entry name" value="Transferase(Phosphotransferase) domain 1"/>
    <property type="match status" value="1"/>
</dbReference>
<feature type="compositionally biased region" description="Basic residues" evidence="8">
    <location>
        <begin position="1234"/>
        <end position="1253"/>
    </location>
</feature>
<keyword evidence="2" id="KW-0808">Transferase</keyword>
<dbReference type="PANTHER" id="PTHR13954">
    <property type="entry name" value="IRE1-RELATED"/>
    <property type="match status" value="1"/>
</dbReference>
<keyword evidence="7" id="KW-1133">Transmembrane helix</keyword>
<evidence type="ECO:0000256" key="1">
    <source>
        <dbReference type="ARBA" id="ARBA00004167"/>
    </source>
</evidence>
<feature type="compositionally biased region" description="Polar residues" evidence="8">
    <location>
        <begin position="285"/>
        <end position="310"/>
    </location>
</feature>
<evidence type="ECO:0000259" key="11">
    <source>
        <dbReference type="PROSITE" id="PS51392"/>
    </source>
</evidence>
<keyword evidence="3" id="KW-0812">Transmembrane</keyword>
<dbReference type="GO" id="GO:0051082">
    <property type="term" value="F:unfolded protein binding"/>
    <property type="evidence" value="ECO:0007669"/>
    <property type="project" value="TreeGrafter"/>
</dbReference>
<dbReference type="Pfam" id="PF00069">
    <property type="entry name" value="Pkinase"/>
    <property type="match status" value="1"/>
</dbReference>
<dbReference type="GO" id="GO:1990604">
    <property type="term" value="C:IRE1-TRAF2-ASK1 complex"/>
    <property type="evidence" value="ECO:0007669"/>
    <property type="project" value="TreeGrafter"/>
</dbReference>
<feature type="compositionally biased region" description="Polar residues" evidence="8">
    <location>
        <begin position="1187"/>
        <end position="1198"/>
    </location>
</feature>
<feature type="region of interest" description="Disordered" evidence="8">
    <location>
        <begin position="838"/>
        <end position="860"/>
    </location>
</feature>
<evidence type="ECO:0000259" key="10">
    <source>
        <dbReference type="PROSITE" id="PS50011"/>
    </source>
</evidence>
<sequence>MRKLLSVLFVLGSLFGRSICALHLTAVHPSLRLSPENEVPIDDHLLVHTLNGEILLVHRSTGLINWTRQLDPALQVTYNLGPILIVDPIEARVYEYSSDASDDLLTHLDHSIMGYVRRSPTYYKDFRTFGSKNDFWISLDLRTGALIQAADQTSVDQCPGQIYPAAEIDSVSSETSSLPLTDAVLGLGRTQYNLLFRDPATGTPRLNITYNTFASHADTESQNFDIQHLATTQPSLLTFEGRKILWSLPLSSPVIGLYTVRTPTTSVRKCRSIRRVQTPKPDENLGSTFVNDSASGNTDSTHSTSQSHPLQPSGGDNEGSENQAFADCDSSEPDLSPLATPHILKRIAFTTYVLDVPPGFLMHSELLRSYLQAKFNGSLDLALSLMVDKSEYAPLYAVPCVAESGIPLRGTRRTPNRFLLEGPEMTSDFPANPYTNWDNWSQGVRGLYELPPTQLSRWSLRNEIPLWARLPRVRQITDENTGWNVIIPPPVVVDGPAGKRDRVKLVTISDNPVQEIDSTPGFVKRATLFPLGSILLVCFLIWMFKPFLRRKLTTDPHFLPPTFDLPSCDGWAGCTADEAGQPEDIRFNVQHVLGHGANGTMVFAGTFGKHETAVKRIVRQPHLEKHWRREHAILLHHHHPNLVRCFWTGSTANFHYLVMQRCVASLTDLLRDESGDGFAKWGLVPAQVVHQIILGVASLHQNGIVHRDLKPSNILITNCGNDVRVVVGDFGLSRPLNLNRHELTNSFGLNLLIGEQSLVMHGSTVTYANGHVCHRILDDLATSDPTSVGVAYGTLGWMAPELCDPDSGRLTYAVDIFSCGLLAYHILTYGGHAFDNSGGTLPERPSTGSKGDNSTSSSGNLAQSVTASLALSGPEGLSYQTAARLNRHHARQLAIAENRSPTLDRLTEDSSNISTGFLSRHLIQMMLSHDPERRPTAGEVVAHPLFWSSTKIMHFISELSDILDTREDLLREARANGPGNNLVDTNPVCAILGPDVDHFLPQRINLLDDIEYSSPWVFNEHWFYRLESEVVYDLLSTRGYQDTSLMDLLRAIRNKRNHIWHLREHIRDLLGRTQDGMALYWTSRFPSLLPLLYGLSRCHLTGCSAMIEYLPPPGVGRIPELSDVLCDWWRTPTSGKNPEKMDSNIELSSTVDGDGPSKQTFNPEQLVRRRQLTSRPWRRGEVLLPSTPEQPNIQQTTYLPPDVPEKELEPSAILVDEKSISDESGAFTIVCTSRPRKRPKHPKKVRPSKKKADRTHQLTTAGCELPLHAAS</sequence>
<dbReference type="SUPFAM" id="SSF56112">
    <property type="entry name" value="Protein kinase-like (PK-like)"/>
    <property type="match status" value="1"/>
</dbReference>
<dbReference type="STRING" id="147828.A0A4S2LJB1"/>
<organism evidence="12 13">
    <name type="scientific">Opisthorchis felineus</name>
    <dbReference type="NCBI Taxonomy" id="147828"/>
    <lineage>
        <taxon>Eukaryota</taxon>
        <taxon>Metazoa</taxon>
        <taxon>Spiralia</taxon>
        <taxon>Lophotrochozoa</taxon>
        <taxon>Platyhelminthes</taxon>
        <taxon>Trematoda</taxon>
        <taxon>Digenea</taxon>
        <taxon>Opisthorchiida</taxon>
        <taxon>Opisthorchiata</taxon>
        <taxon>Opisthorchiidae</taxon>
        <taxon>Opisthorchis</taxon>
    </lineage>
</organism>
<feature type="region of interest" description="Disordered" evidence="8">
    <location>
        <begin position="1226"/>
        <end position="1271"/>
    </location>
</feature>
<dbReference type="AlphaFoldDB" id="A0A4S2LJB1"/>
<dbReference type="GO" id="GO:0004521">
    <property type="term" value="F:RNA endonuclease activity"/>
    <property type="evidence" value="ECO:0007669"/>
    <property type="project" value="InterPro"/>
</dbReference>
<keyword evidence="13" id="KW-1185">Reference proteome</keyword>
<dbReference type="InterPro" id="IPR038357">
    <property type="entry name" value="KEN_sf"/>
</dbReference>
<feature type="region of interest" description="Disordered" evidence="8">
    <location>
        <begin position="1137"/>
        <end position="1204"/>
    </location>
</feature>
<name>A0A4S2LJB1_OPIFE</name>
<feature type="domain" description="Protein kinase" evidence="10">
    <location>
        <begin position="587"/>
        <end position="946"/>
    </location>
</feature>
<evidence type="ECO:0000256" key="3">
    <source>
        <dbReference type="ARBA" id="ARBA00022692"/>
    </source>
</evidence>
<dbReference type="InterPro" id="IPR010513">
    <property type="entry name" value="KEN_dom"/>
</dbReference>
<dbReference type="Proteomes" id="UP000308267">
    <property type="component" value="Unassembled WGS sequence"/>
</dbReference>
<dbReference type="InterPro" id="IPR008271">
    <property type="entry name" value="Ser/Thr_kinase_AS"/>
</dbReference>
<evidence type="ECO:0000256" key="4">
    <source>
        <dbReference type="ARBA" id="ARBA00022729"/>
    </source>
</evidence>
<dbReference type="SUPFAM" id="SSF50998">
    <property type="entry name" value="Quinoprotein alcohol dehydrogenase-like"/>
    <property type="match status" value="1"/>
</dbReference>
<dbReference type="PROSITE" id="PS00108">
    <property type="entry name" value="PROTEIN_KINASE_ST"/>
    <property type="match status" value="1"/>
</dbReference>
<dbReference type="Gene3D" id="1.20.1440.180">
    <property type="entry name" value="KEN domain"/>
    <property type="match status" value="1"/>
</dbReference>
<dbReference type="PROSITE" id="PS51392">
    <property type="entry name" value="KEN"/>
    <property type="match status" value="1"/>
</dbReference>
<evidence type="ECO:0000256" key="9">
    <source>
        <dbReference type="SAM" id="SignalP"/>
    </source>
</evidence>
<proteinExistence type="predicted"/>
<dbReference type="GO" id="GO:0070059">
    <property type="term" value="P:intrinsic apoptotic signaling pathway in response to endoplasmic reticulum stress"/>
    <property type="evidence" value="ECO:0007669"/>
    <property type="project" value="TreeGrafter"/>
</dbReference>
<feature type="compositionally biased region" description="Polar residues" evidence="8">
    <location>
        <begin position="1145"/>
        <end position="1163"/>
    </location>
</feature>
<reference evidence="12 13" key="1">
    <citation type="journal article" date="2019" name="BMC Genomics">
        <title>New insights from Opisthorchis felineus genome: update on genomics of the epidemiologically important liver flukes.</title>
        <authorList>
            <person name="Ershov N.I."/>
            <person name="Mordvinov V.A."/>
            <person name="Prokhortchouk E.B."/>
            <person name="Pakharukova M.Y."/>
            <person name="Gunbin K.V."/>
            <person name="Ustyantsev K."/>
            <person name="Genaev M.A."/>
            <person name="Blinov A.G."/>
            <person name="Mazur A."/>
            <person name="Boulygina E."/>
            <person name="Tsygankova S."/>
            <person name="Khrameeva E."/>
            <person name="Chekanov N."/>
            <person name="Fan G."/>
            <person name="Xiao A."/>
            <person name="Zhang H."/>
            <person name="Xu X."/>
            <person name="Yang H."/>
            <person name="Solovyev V."/>
            <person name="Lee S.M."/>
            <person name="Liu X."/>
            <person name="Afonnikov D.A."/>
            <person name="Skryabin K.G."/>
        </authorList>
    </citation>
    <scope>NUCLEOTIDE SEQUENCE [LARGE SCALE GENOMIC DNA]</scope>
    <source>
        <strain evidence="12">AK-0245</strain>
        <tissue evidence="12">Whole organism</tissue>
    </source>
</reference>
<keyword evidence="5" id="KW-0547">Nucleotide-binding</keyword>
<evidence type="ECO:0000313" key="13">
    <source>
        <dbReference type="Proteomes" id="UP000308267"/>
    </source>
</evidence>
<dbReference type="Pfam" id="PF06479">
    <property type="entry name" value="Ribonuc_2-5A"/>
    <property type="match status" value="1"/>
</dbReference>
<dbReference type="Gene3D" id="3.30.200.20">
    <property type="entry name" value="Phosphorylase Kinase, domain 1"/>
    <property type="match status" value="1"/>
</dbReference>
<protein>
    <submittedName>
        <fullName evidence="12">Uncharacterized protein</fullName>
    </submittedName>
</protein>
<dbReference type="GO" id="GO:0005524">
    <property type="term" value="F:ATP binding"/>
    <property type="evidence" value="ECO:0007669"/>
    <property type="project" value="UniProtKB-KW"/>
</dbReference>
<keyword evidence="4 9" id="KW-0732">Signal</keyword>
<feature type="compositionally biased region" description="Polar residues" evidence="8">
    <location>
        <begin position="846"/>
        <end position="860"/>
    </location>
</feature>
<accession>A0A4S2LJB1</accession>
<evidence type="ECO:0000313" key="12">
    <source>
        <dbReference type="EMBL" id="TGZ63703.1"/>
    </source>
</evidence>
<comment type="caution">
    <text evidence="12">The sequence shown here is derived from an EMBL/GenBank/DDBJ whole genome shotgun (WGS) entry which is preliminary data.</text>
</comment>
<feature type="chain" id="PRO_5020547572" evidence="9">
    <location>
        <begin position="21"/>
        <end position="1271"/>
    </location>
</feature>
<evidence type="ECO:0000256" key="2">
    <source>
        <dbReference type="ARBA" id="ARBA00022679"/>
    </source>
</evidence>
<dbReference type="PROSITE" id="PS50011">
    <property type="entry name" value="PROTEIN_KINASE_DOM"/>
    <property type="match status" value="1"/>
</dbReference>
<comment type="subcellular location">
    <subcellularLocation>
        <location evidence="1">Membrane</location>
        <topology evidence="1">Single-pass membrane protein</topology>
    </subcellularLocation>
</comment>
<dbReference type="SMART" id="SM00580">
    <property type="entry name" value="PUG"/>
    <property type="match status" value="1"/>
</dbReference>
<dbReference type="GO" id="GO:0036498">
    <property type="term" value="P:IRE1-mediated unfolded protein response"/>
    <property type="evidence" value="ECO:0007669"/>
    <property type="project" value="TreeGrafter"/>
</dbReference>
<dbReference type="InterPro" id="IPR045133">
    <property type="entry name" value="IRE1/2-like"/>
</dbReference>
<dbReference type="InterPro" id="IPR011047">
    <property type="entry name" value="Quinoprotein_ADH-like_sf"/>
</dbReference>
<evidence type="ECO:0000256" key="7">
    <source>
        <dbReference type="ARBA" id="ARBA00022989"/>
    </source>
</evidence>
<dbReference type="OrthoDB" id="63989at2759"/>
<keyword evidence="7" id="KW-0472">Membrane</keyword>
<gene>
    <name evidence="12" type="ORF">CRM22_006787</name>
</gene>
<dbReference type="EMBL" id="SJOL01007097">
    <property type="protein sequence ID" value="TGZ63703.1"/>
    <property type="molecule type" value="Genomic_DNA"/>
</dbReference>
<evidence type="ECO:0000256" key="6">
    <source>
        <dbReference type="ARBA" id="ARBA00022840"/>
    </source>
</evidence>
<keyword evidence="6" id="KW-0067">ATP-binding</keyword>
<dbReference type="InterPro" id="IPR011009">
    <property type="entry name" value="Kinase-like_dom_sf"/>
</dbReference>
<dbReference type="PANTHER" id="PTHR13954:SF6">
    <property type="entry name" value="NON-SPECIFIC SERINE_THREONINE PROTEIN KINASE"/>
    <property type="match status" value="1"/>
</dbReference>
<feature type="region of interest" description="Disordered" evidence="8">
    <location>
        <begin position="272"/>
        <end position="332"/>
    </location>
</feature>
<dbReference type="GO" id="GO:0006397">
    <property type="term" value="P:mRNA processing"/>
    <property type="evidence" value="ECO:0007669"/>
    <property type="project" value="InterPro"/>
</dbReference>
<dbReference type="GO" id="GO:0004674">
    <property type="term" value="F:protein serine/threonine kinase activity"/>
    <property type="evidence" value="ECO:0007669"/>
    <property type="project" value="InterPro"/>
</dbReference>
<evidence type="ECO:0000256" key="8">
    <source>
        <dbReference type="SAM" id="MobiDB-lite"/>
    </source>
</evidence>
<feature type="domain" description="KEN" evidence="11">
    <location>
        <begin position="949"/>
        <end position="1112"/>
    </location>
</feature>
<evidence type="ECO:0000256" key="5">
    <source>
        <dbReference type="ARBA" id="ARBA00022741"/>
    </source>
</evidence>
<dbReference type="InterPro" id="IPR000719">
    <property type="entry name" value="Prot_kinase_dom"/>
</dbReference>
<dbReference type="SMART" id="SM00220">
    <property type="entry name" value="S_TKc"/>
    <property type="match status" value="1"/>
</dbReference>